<feature type="domain" description="HD/PDEase" evidence="1">
    <location>
        <begin position="19"/>
        <end position="83"/>
    </location>
</feature>
<dbReference type="NCBIfam" id="TIGR03276">
    <property type="entry name" value="Phn-HD"/>
    <property type="match status" value="1"/>
</dbReference>
<accession>A0ABN3H077</accession>
<dbReference type="Proteomes" id="UP001501444">
    <property type="component" value="Unassembled WGS sequence"/>
</dbReference>
<dbReference type="PANTHER" id="PTHR40202">
    <property type="match status" value="1"/>
</dbReference>
<dbReference type="PANTHER" id="PTHR40202:SF1">
    <property type="entry name" value="HD DOMAIN-CONTAINING PROTEIN"/>
    <property type="match status" value="1"/>
</dbReference>
<dbReference type="InterPro" id="IPR052567">
    <property type="entry name" value="OP_Dioxygenase"/>
</dbReference>
<dbReference type="Gene3D" id="1.10.3210.10">
    <property type="entry name" value="Hypothetical protein af1432"/>
    <property type="match status" value="1"/>
</dbReference>
<dbReference type="InterPro" id="IPR003607">
    <property type="entry name" value="HD/PDEase_dom"/>
</dbReference>
<evidence type="ECO:0000259" key="1">
    <source>
        <dbReference type="SMART" id="SM00471"/>
    </source>
</evidence>
<organism evidence="2 3">
    <name type="scientific">Dactylosporangium salmoneum</name>
    <dbReference type="NCBI Taxonomy" id="53361"/>
    <lineage>
        <taxon>Bacteria</taxon>
        <taxon>Bacillati</taxon>
        <taxon>Actinomycetota</taxon>
        <taxon>Actinomycetes</taxon>
        <taxon>Micromonosporales</taxon>
        <taxon>Micromonosporaceae</taxon>
        <taxon>Dactylosporangium</taxon>
    </lineage>
</organism>
<gene>
    <name evidence="2" type="ORF">GCM10010170_064730</name>
</gene>
<protein>
    <submittedName>
        <fullName evidence="2">HD domain-containing protein</fullName>
    </submittedName>
</protein>
<evidence type="ECO:0000313" key="2">
    <source>
        <dbReference type="EMBL" id="GAA2365925.1"/>
    </source>
</evidence>
<sequence length="182" mass="19930">MDELRRLFESEGAREYLGEPVTQAEHMLQAAALAERAGAPDALVAAALLHDVGHFHGVLTGADLMAGTDNRHSDTGADWLAQWFGPEVCEPVRLHVAAKRYLCAVEPGYHDRLSEASKYTLGVQGGPMPAEEAQRFAAHPYAADAVALRRWDEQAKDPSAVVPAFARYQDLLQRLIRQSLSD</sequence>
<dbReference type="SMART" id="SM00471">
    <property type="entry name" value="HDc"/>
    <property type="match status" value="1"/>
</dbReference>
<dbReference type="SUPFAM" id="SSF109604">
    <property type="entry name" value="HD-domain/PDEase-like"/>
    <property type="match status" value="1"/>
</dbReference>
<name>A0ABN3H077_9ACTN</name>
<dbReference type="InterPro" id="IPR006674">
    <property type="entry name" value="HD_domain"/>
</dbReference>
<keyword evidence="3" id="KW-1185">Reference proteome</keyword>
<dbReference type="EMBL" id="BAAARV010000062">
    <property type="protein sequence ID" value="GAA2365925.1"/>
    <property type="molecule type" value="Genomic_DNA"/>
</dbReference>
<dbReference type="CDD" id="cd00077">
    <property type="entry name" value="HDc"/>
    <property type="match status" value="1"/>
</dbReference>
<dbReference type="InterPro" id="IPR017670">
    <property type="entry name" value="Phosphonate_degrad-assoc"/>
</dbReference>
<proteinExistence type="predicted"/>
<evidence type="ECO:0000313" key="3">
    <source>
        <dbReference type="Proteomes" id="UP001501444"/>
    </source>
</evidence>
<dbReference type="Pfam" id="PF01966">
    <property type="entry name" value="HD"/>
    <property type="match status" value="1"/>
</dbReference>
<reference evidence="2 3" key="1">
    <citation type="journal article" date="2019" name="Int. J. Syst. Evol. Microbiol.">
        <title>The Global Catalogue of Microorganisms (GCM) 10K type strain sequencing project: providing services to taxonomists for standard genome sequencing and annotation.</title>
        <authorList>
            <consortium name="The Broad Institute Genomics Platform"/>
            <consortium name="The Broad Institute Genome Sequencing Center for Infectious Disease"/>
            <person name="Wu L."/>
            <person name="Ma J."/>
        </authorList>
    </citation>
    <scope>NUCLEOTIDE SEQUENCE [LARGE SCALE GENOMIC DNA]</scope>
    <source>
        <strain evidence="2 3">JCM 3272</strain>
    </source>
</reference>
<comment type="caution">
    <text evidence="2">The sequence shown here is derived from an EMBL/GenBank/DDBJ whole genome shotgun (WGS) entry which is preliminary data.</text>
</comment>
<dbReference type="RefSeq" id="WP_344616356.1">
    <property type="nucleotide sequence ID" value="NZ_BAAARV010000062.1"/>
</dbReference>